<keyword evidence="9" id="KW-0521">NADP</keyword>
<dbReference type="SMART" id="SM00825">
    <property type="entry name" value="PKS_KS"/>
    <property type="match status" value="1"/>
</dbReference>
<reference evidence="22" key="1">
    <citation type="submission" date="2011-08" db="EMBL/GenBank/DDBJ databases">
        <authorList>
            <person name="Rombauts S."/>
        </authorList>
    </citation>
    <scope>NUCLEOTIDE SEQUENCE</scope>
    <source>
        <strain evidence="22">London</strain>
    </source>
</reference>
<proteinExistence type="inferred from homology"/>
<dbReference type="Gene3D" id="3.90.180.10">
    <property type="entry name" value="Medium-chain alcohol dehydrogenases, catalytic domain"/>
    <property type="match status" value="1"/>
</dbReference>
<dbReference type="EC" id="2.3.1.85" evidence="1"/>
<feature type="region of interest" description="N-terminal hotdog fold" evidence="16">
    <location>
        <begin position="724"/>
        <end position="848"/>
    </location>
</feature>
<evidence type="ECO:0000313" key="22">
    <source>
        <dbReference type="Proteomes" id="UP000015104"/>
    </source>
</evidence>
<keyword evidence="8" id="KW-0276">Fatty acid metabolism</keyword>
<evidence type="ECO:0000256" key="2">
    <source>
        <dbReference type="ARBA" id="ARBA00018769"/>
    </source>
</evidence>
<evidence type="ECO:0000256" key="7">
    <source>
        <dbReference type="ARBA" id="ARBA00022801"/>
    </source>
</evidence>
<dbReference type="GO" id="GO:0006633">
    <property type="term" value="P:fatty acid biosynthetic process"/>
    <property type="evidence" value="ECO:0007669"/>
    <property type="project" value="UniProtKB-KW"/>
</dbReference>
<dbReference type="InterPro" id="IPR016039">
    <property type="entry name" value="Thiolase-like"/>
</dbReference>
<dbReference type="HOGENOM" id="CLU_000022_31_7_1"/>
<dbReference type="EnsemblMetazoa" id="tetur17g01330.1">
    <property type="protein sequence ID" value="tetur17g01330.1"/>
    <property type="gene ID" value="tetur17g01330"/>
</dbReference>
<dbReference type="Gene3D" id="3.10.129.110">
    <property type="entry name" value="Polyketide synthase dehydratase"/>
    <property type="match status" value="1"/>
</dbReference>
<dbReference type="PANTHER" id="PTHR43775">
    <property type="entry name" value="FATTY ACID SYNTHASE"/>
    <property type="match status" value="1"/>
</dbReference>
<dbReference type="PROSITE" id="PS52004">
    <property type="entry name" value="KS3_2"/>
    <property type="match status" value="1"/>
</dbReference>
<dbReference type="Pfam" id="PF16197">
    <property type="entry name" value="KAsynt_C_assoc"/>
    <property type="match status" value="1"/>
</dbReference>
<name>T1KPQ2_TETUR</name>
<evidence type="ECO:0000256" key="4">
    <source>
        <dbReference type="ARBA" id="ARBA00022516"/>
    </source>
</evidence>
<dbReference type="PANTHER" id="PTHR43775:SF7">
    <property type="entry name" value="FATTY ACID SYNTHASE"/>
    <property type="match status" value="1"/>
</dbReference>
<dbReference type="CDD" id="cd00833">
    <property type="entry name" value="PKS"/>
    <property type="match status" value="1"/>
</dbReference>
<feature type="active site" description="Proton acceptor; for dehydratase activity" evidence="16">
    <location>
        <position position="757"/>
    </location>
</feature>
<dbReference type="PROSITE" id="PS00606">
    <property type="entry name" value="KS3_1"/>
    <property type="match status" value="1"/>
</dbReference>
<evidence type="ECO:0000256" key="1">
    <source>
        <dbReference type="ARBA" id="ARBA00012873"/>
    </source>
</evidence>
<dbReference type="GO" id="GO:0004315">
    <property type="term" value="F:3-oxoacyl-[acyl-carrier-protein] synthase activity"/>
    <property type="evidence" value="ECO:0007669"/>
    <property type="project" value="InterPro"/>
</dbReference>
<dbReference type="GO" id="GO:0016491">
    <property type="term" value="F:oxidoreductase activity"/>
    <property type="evidence" value="ECO:0007669"/>
    <property type="project" value="UniProtKB-KW"/>
</dbReference>
<dbReference type="CDD" id="cd05195">
    <property type="entry name" value="enoyl_red"/>
    <property type="match status" value="1"/>
</dbReference>
<feature type="region of interest" description="Disordered" evidence="18">
    <location>
        <begin position="616"/>
        <end position="643"/>
    </location>
</feature>
<keyword evidence="3" id="KW-0596">Phosphopantetheine</keyword>
<accession>T1KPQ2</accession>
<evidence type="ECO:0000256" key="16">
    <source>
        <dbReference type="PROSITE-ProRule" id="PRU01363"/>
    </source>
</evidence>
<evidence type="ECO:0000256" key="14">
    <source>
        <dbReference type="ARBA" id="ARBA00023268"/>
    </source>
</evidence>
<feature type="domain" description="PKS/mFAS DH" evidence="20">
    <location>
        <begin position="724"/>
        <end position="1005"/>
    </location>
</feature>
<evidence type="ECO:0000256" key="15">
    <source>
        <dbReference type="ARBA" id="ARBA00044883"/>
    </source>
</evidence>
<dbReference type="GO" id="GO:0004312">
    <property type="term" value="F:fatty acid synthase activity"/>
    <property type="evidence" value="ECO:0007669"/>
    <property type="project" value="UniProtKB-EC"/>
</dbReference>
<dbReference type="InterPro" id="IPR032821">
    <property type="entry name" value="PKS_assoc"/>
</dbReference>
<dbReference type="InterPro" id="IPR018201">
    <property type="entry name" value="Ketoacyl_synth_AS"/>
</dbReference>
<dbReference type="Gene3D" id="3.40.50.720">
    <property type="entry name" value="NAD(P)-binding Rossmann-like Domain"/>
    <property type="match status" value="1"/>
</dbReference>
<reference evidence="21" key="2">
    <citation type="submission" date="2015-06" db="UniProtKB">
        <authorList>
            <consortium name="EnsemblMetazoa"/>
        </authorList>
    </citation>
    <scope>IDENTIFICATION</scope>
</reference>
<dbReference type="Gene3D" id="3.30.70.3290">
    <property type="match status" value="2"/>
</dbReference>
<evidence type="ECO:0000256" key="3">
    <source>
        <dbReference type="ARBA" id="ARBA00022450"/>
    </source>
</evidence>
<organism evidence="21 22">
    <name type="scientific">Tetranychus urticae</name>
    <name type="common">Two-spotted spider mite</name>
    <dbReference type="NCBI Taxonomy" id="32264"/>
    <lineage>
        <taxon>Eukaryota</taxon>
        <taxon>Metazoa</taxon>
        <taxon>Ecdysozoa</taxon>
        <taxon>Arthropoda</taxon>
        <taxon>Chelicerata</taxon>
        <taxon>Arachnida</taxon>
        <taxon>Acari</taxon>
        <taxon>Acariformes</taxon>
        <taxon>Trombidiformes</taxon>
        <taxon>Prostigmata</taxon>
        <taxon>Eleutherengona</taxon>
        <taxon>Raphignathae</taxon>
        <taxon>Tetranychoidea</taxon>
        <taxon>Tetranychidae</taxon>
        <taxon>Tetranychus</taxon>
    </lineage>
</organism>
<dbReference type="SUPFAM" id="SSF50129">
    <property type="entry name" value="GroES-like"/>
    <property type="match status" value="1"/>
</dbReference>
<dbReference type="Gene3D" id="3.40.47.10">
    <property type="match status" value="1"/>
</dbReference>
<dbReference type="Proteomes" id="UP000015104">
    <property type="component" value="Unassembled WGS sequence"/>
</dbReference>
<evidence type="ECO:0000256" key="6">
    <source>
        <dbReference type="ARBA" id="ARBA00022679"/>
    </source>
</evidence>
<evidence type="ECO:0000313" key="21">
    <source>
        <dbReference type="EnsemblMetazoa" id="tetur17g01330.1"/>
    </source>
</evidence>
<comment type="catalytic activity">
    <reaction evidence="15">
        <text>acetyl-CoA + n malonyl-CoA + 2n NADPH + 2n H(+) = a long-chain fatty acid + (n+1) CoA + n CO2 + 2n NADP(+).</text>
        <dbReference type="EC" id="2.3.1.85"/>
    </reaction>
</comment>
<keyword evidence="4" id="KW-0444">Lipid biosynthesis</keyword>
<dbReference type="GO" id="GO:0016787">
    <property type="term" value="F:hydrolase activity"/>
    <property type="evidence" value="ECO:0007669"/>
    <property type="project" value="UniProtKB-KW"/>
</dbReference>
<dbReference type="FunFam" id="3.40.50.720:FF:000209">
    <property type="entry name" value="Polyketide synthase Pks12"/>
    <property type="match status" value="1"/>
</dbReference>
<comment type="similarity">
    <text evidence="17">Belongs to the thiolase-like superfamily. Beta-ketoacyl-ACP synthases family.</text>
</comment>
<evidence type="ECO:0000259" key="19">
    <source>
        <dbReference type="PROSITE" id="PS52004"/>
    </source>
</evidence>
<evidence type="ECO:0000256" key="9">
    <source>
        <dbReference type="ARBA" id="ARBA00022857"/>
    </source>
</evidence>
<keyword evidence="13" id="KW-0275">Fatty acid biosynthesis</keyword>
<evidence type="ECO:0000256" key="13">
    <source>
        <dbReference type="ARBA" id="ARBA00023160"/>
    </source>
</evidence>
<evidence type="ECO:0000256" key="17">
    <source>
        <dbReference type="RuleBase" id="RU003694"/>
    </source>
</evidence>
<evidence type="ECO:0000259" key="20">
    <source>
        <dbReference type="PROSITE" id="PS52019"/>
    </source>
</evidence>
<evidence type="ECO:0000256" key="10">
    <source>
        <dbReference type="ARBA" id="ARBA00023002"/>
    </source>
</evidence>
<dbReference type="InterPro" id="IPR014031">
    <property type="entry name" value="Ketoacyl_synth_C"/>
</dbReference>
<dbReference type="PROSITE" id="PS52019">
    <property type="entry name" value="PKS_MFAS_DH"/>
    <property type="match status" value="1"/>
</dbReference>
<dbReference type="SUPFAM" id="SSF53901">
    <property type="entry name" value="Thiolase-like"/>
    <property type="match status" value="1"/>
</dbReference>
<dbReference type="InterPro" id="IPR042104">
    <property type="entry name" value="PKS_dehydratase_sf"/>
</dbReference>
<feature type="active site" description="Proton donor; for dehydratase activity" evidence="16">
    <location>
        <position position="913"/>
    </location>
</feature>
<keyword evidence="22" id="KW-1185">Reference proteome</keyword>
<feature type="compositionally biased region" description="Low complexity" evidence="18">
    <location>
        <begin position="631"/>
        <end position="643"/>
    </location>
</feature>
<dbReference type="Pfam" id="PF02801">
    <property type="entry name" value="Ketoacyl-synt_C"/>
    <property type="match status" value="1"/>
</dbReference>
<dbReference type="InterPro" id="IPR020841">
    <property type="entry name" value="PKS_Beta-ketoAc_synthase_dom"/>
</dbReference>
<dbReference type="Pfam" id="PF21149">
    <property type="entry name" value="FAS_pseudo-KR"/>
    <property type="match status" value="1"/>
</dbReference>
<sequence>MPIILESDSGQLHTELTKIYDKMSKGEIVISGISGRWPKSDNLDEFWENLKQSKPMYEKEDFPYSKFFPVTSLAKGSLKNARLFDAQFFGYSDRDAADLDAQFRILHETVYESLWDAGIQPDDWRSTRTGFYVGSFTDDADTVVNPDKRVDFIQLLASRIPYAFDFIGPTLQVDTACAASLTALHEAYLALKRGQCERAIVAGVAVHQRFGINIEGRELDVLSKSGKSRCLDVDADGYVRCEAVISLVLQWSSQAKRTYATILGSSTNADGYKVTGITAPGAATQAILMRTALSAASIDPMDVDYIEGHITSTQAGDVAECESILEAYRGNSDKPITVGCVKSFIGHSEGASGLTAVAKVVKIFQNKLIPADIGLTNPNPKIAGLFDGRLVPVSKPINFTGKYIGINSFGYGGANAHVIVTCNAPEYKSNNSVSHNGYRLVCFCNRTMEGIDKMINWLQHEPKATRSDCLSLLDDLATIKPSTGMVARGYVILNKQQAIIAQDKAIVTQMESTLTVSLDASLKNYLKTLTAFKPFKNSIDASIKCLKKSDVSDLSPDSLVILTFIGIIDLLKSLNLSFNLLDCNLAYQQAVIKYLEGKLSRNEIISSTMKEMQLNGKLKQTNKSHEDRSSTVKVSSSPPQSSSSVMLNLGSNLILSQNGNIIFQSSNLNEPNLWLEAFHSALGTVYLLGCQIRLSSLYPTYNYPVSRDCPSLAGLISWSHTVQYPTIDRFNHYADLPKKTDHKIDLLDPEYFSVSDHIIDDRVVFPATGYIHLIRKHLSSIYLGAFMDPFDVSFRVWNVTINRAVFITDPIVFTVVYDPDSKAFEIITSGNIIATGSASLLDLSSWSAQERDDYRYNKTIESEDMELNREEFYQEMTILGYRYQSSYQNVSSVKIVRSSAVLSYTKNWMALADCFFQLEAFWSNERKLLVPTKISELRFDADLFKSHLTSEQEFIKVYSTRPGLIGTSGLIIDGMEVKEFPIKGQKDRLRIGQQAFTPFDSLIDVDEQLVKLRTRYCEFNAKLLQKDVSHIDLEEIKTLSESIPAEYNQNILKLQKNPLNILNRVDFFLNELKDNQNENIFDDLITLIPADCVHPLIDLVADNNRKEAKITIQNYAFSSQMLKKYIQQQFSAIGKNCVFVDGKTDKLNKPADSKPGTEMTLTVYKHKSLDLMAGSLYSDYCESSIVSTMRGKFCLILTREKLTSTEEQLADVCQLKIEVDPSISTKLSGLMEKSNYIQIGSTFCKETGLRCILYRRKPTDLTKPHRIIKINGSSDCSWFDEIKKTVDNSINDISRLWLVADDSYQNGILGLASCLALEPELNKIRCIFTPGKSFNETDLTQSLIDRDLLINTCLDGVWGFHRISVLSPEKEQRFTTSEYVYLKSISRSVQWLQDDTLITDLKNNPSLANELITVAYSSINFRDVMVANELMPPNAYPHKLLFRLGMEFSGYSATGQRIMGIVGGNGFASFIDPKSSPFLFTLPVPDSWSLAQAATVPICYGTVIYALIMRGKLEPGETVLIHAGSGGVGLAAISICLSLGCKIFTTVSSAKKRKMVQRMFPQLTDDCFADSRSTSFEEYILRKTNGRGVDVVLNSLIREKLDAGLQVLADHGRFLDLSKVDIYADKKIDQTILRPNIAIHSICLATFLFSKKANEVDRLTRIFMDGMADGSVIPLPYKTYNHSEVSTAFSDMMSAKHIGKLIVEV</sequence>
<keyword evidence="7" id="KW-0378">Hydrolase</keyword>
<keyword evidence="10" id="KW-0560">Oxidoreductase</keyword>
<feature type="domain" description="Ketosynthase family 3 (KS3)" evidence="19">
    <location>
        <begin position="25"/>
        <end position="422"/>
    </location>
</feature>
<dbReference type="eggNOG" id="KOG1202">
    <property type="taxonomic scope" value="Eukaryota"/>
</dbReference>
<evidence type="ECO:0000256" key="12">
    <source>
        <dbReference type="ARBA" id="ARBA00023098"/>
    </source>
</evidence>
<keyword evidence="14" id="KW-0511">Multifunctional enzyme</keyword>
<dbReference type="SUPFAM" id="SSF51735">
    <property type="entry name" value="NAD(P)-binding Rossmann-fold domains"/>
    <property type="match status" value="1"/>
</dbReference>
<dbReference type="Pfam" id="PF00109">
    <property type="entry name" value="ketoacyl-synt"/>
    <property type="match status" value="1"/>
</dbReference>
<evidence type="ECO:0000256" key="18">
    <source>
        <dbReference type="SAM" id="MobiDB-lite"/>
    </source>
</evidence>
<protein>
    <recommendedName>
        <fullName evidence="2">Fatty acid synthase</fullName>
        <ecNumber evidence="1">2.3.1.85</ecNumber>
    </recommendedName>
</protein>
<keyword evidence="11" id="KW-0520">NAD</keyword>
<evidence type="ECO:0000256" key="5">
    <source>
        <dbReference type="ARBA" id="ARBA00022553"/>
    </source>
</evidence>
<keyword evidence="6 17" id="KW-0808">Transferase</keyword>
<dbReference type="InterPro" id="IPR049900">
    <property type="entry name" value="PKS_mFAS_DH"/>
</dbReference>
<dbReference type="InterPro" id="IPR014030">
    <property type="entry name" value="Ketoacyl_synth_N"/>
</dbReference>
<dbReference type="InterPro" id="IPR036291">
    <property type="entry name" value="NAD(P)-bd_dom_sf"/>
</dbReference>
<keyword evidence="5" id="KW-0597">Phosphoprotein</keyword>
<dbReference type="InterPro" id="IPR020843">
    <property type="entry name" value="ER"/>
</dbReference>
<dbReference type="STRING" id="32264.T1KPQ2"/>
<dbReference type="Pfam" id="PF13602">
    <property type="entry name" value="ADH_zinc_N_2"/>
    <property type="match status" value="1"/>
</dbReference>
<dbReference type="InterPro" id="IPR011032">
    <property type="entry name" value="GroES-like_sf"/>
</dbReference>
<dbReference type="EMBL" id="CAEY01000336">
    <property type="status" value="NOT_ANNOTATED_CDS"/>
    <property type="molecule type" value="Genomic_DNA"/>
</dbReference>
<dbReference type="InterPro" id="IPR049391">
    <property type="entry name" value="FAS_pseudo-KR"/>
</dbReference>
<dbReference type="SMART" id="SM00829">
    <property type="entry name" value="PKS_ER"/>
    <property type="match status" value="1"/>
</dbReference>
<evidence type="ECO:0000256" key="8">
    <source>
        <dbReference type="ARBA" id="ARBA00022832"/>
    </source>
</evidence>
<feature type="region of interest" description="C-terminal hotdog fold" evidence="16">
    <location>
        <begin position="864"/>
        <end position="1005"/>
    </location>
</feature>
<keyword evidence="12" id="KW-0443">Lipid metabolism</keyword>
<evidence type="ECO:0000256" key="11">
    <source>
        <dbReference type="ARBA" id="ARBA00023027"/>
    </source>
</evidence>
<dbReference type="InterPro" id="IPR050091">
    <property type="entry name" value="PKS_NRPS_Biosynth_Enz"/>
</dbReference>